<keyword evidence="3" id="KW-0328">Glycosyltransferase</keyword>
<evidence type="ECO:0000259" key="5">
    <source>
        <dbReference type="Pfam" id="PF00535"/>
    </source>
</evidence>
<sequence length="193" mass="21586">MYYPSEKHIKTIKKIAKQVDLLLVCNNTPDDKIQDSIDNCEIINFGENLGLSAAFNKAIDMAGIDWDAADYCVFFDQDSNIEDGYIDRLVSSFKDIATLCDNLGVMGPVYKDEKNGAINLPSSREPIEGTNAYIVQSIITSSMIIQYGTLKEIGFWNENVFLDMADFDLCWRLSENGYKIVVDSDVILSHSVG</sequence>
<name>A0A2G3DU17_9FIRM</name>
<dbReference type="PANTHER" id="PTHR43179:SF12">
    <property type="entry name" value="GALACTOFURANOSYLTRANSFERASE GLFT2"/>
    <property type="match status" value="1"/>
</dbReference>
<dbReference type="InterPro" id="IPR029044">
    <property type="entry name" value="Nucleotide-diphossugar_trans"/>
</dbReference>
<comment type="pathway">
    <text evidence="1">Cell wall biogenesis; cell wall polysaccharide biosynthesis.</text>
</comment>
<evidence type="ECO:0000313" key="7">
    <source>
        <dbReference type="Proteomes" id="UP000225889"/>
    </source>
</evidence>
<evidence type="ECO:0000256" key="1">
    <source>
        <dbReference type="ARBA" id="ARBA00004776"/>
    </source>
</evidence>
<reference evidence="6 7" key="2">
    <citation type="submission" date="2017-10" db="EMBL/GenBank/DDBJ databases">
        <authorList>
            <person name="Banno H."/>
            <person name="Chua N.-H."/>
        </authorList>
    </citation>
    <scope>NUCLEOTIDE SEQUENCE [LARGE SCALE GENOMIC DNA]</scope>
    <source>
        <strain evidence="6 7">JK626</strain>
    </source>
</reference>
<evidence type="ECO:0000256" key="2">
    <source>
        <dbReference type="ARBA" id="ARBA00006739"/>
    </source>
</evidence>
<dbReference type="GO" id="GO:0016757">
    <property type="term" value="F:glycosyltransferase activity"/>
    <property type="evidence" value="ECO:0007669"/>
    <property type="project" value="UniProtKB-KW"/>
</dbReference>
<dbReference type="AlphaFoldDB" id="A0A2G3DU17"/>
<dbReference type="Proteomes" id="UP000225889">
    <property type="component" value="Unassembled WGS sequence"/>
</dbReference>
<comment type="caution">
    <text evidence="6">The sequence shown here is derived from an EMBL/GenBank/DDBJ whole genome shotgun (WGS) entry which is preliminary data.</text>
</comment>
<keyword evidence="4 6" id="KW-0808">Transferase</keyword>
<dbReference type="SUPFAM" id="SSF53448">
    <property type="entry name" value="Nucleotide-diphospho-sugar transferases"/>
    <property type="match status" value="1"/>
</dbReference>
<dbReference type="Gene3D" id="3.90.550.10">
    <property type="entry name" value="Spore Coat Polysaccharide Biosynthesis Protein SpsA, Chain A"/>
    <property type="match status" value="1"/>
</dbReference>
<dbReference type="InterPro" id="IPR001173">
    <property type="entry name" value="Glyco_trans_2-like"/>
</dbReference>
<reference evidence="6 7" key="1">
    <citation type="submission" date="2017-10" db="EMBL/GenBank/DDBJ databases">
        <title>Resolving the taxonomy of Roseburia spp., Eubacterium rectale and Agathobacter spp. through phylogenomic analysis.</title>
        <authorList>
            <person name="Sheridan P.O."/>
            <person name="Walker A.W."/>
            <person name="Duncan S.H."/>
            <person name="Scott K.P."/>
            <person name="Toole P.W.O."/>
            <person name="Luis P."/>
            <person name="Flint H.J."/>
        </authorList>
    </citation>
    <scope>NUCLEOTIDE SEQUENCE [LARGE SCALE GENOMIC DNA]</scope>
    <source>
        <strain evidence="6 7">JK626</strain>
    </source>
</reference>
<dbReference type="EMBL" id="PDYF01000025">
    <property type="protein sequence ID" value="PHU34370.1"/>
    <property type="molecule type" value="Genomic_DNA"/>
</dbReference>
<accession>A0A2G3DU17</accession>
<feature type="non-terminal residue" evidence="6">
    <location>
        <position position="193"/>
    </location>
</feature>
<evidence type="ECO:0000256" key="4">
    <source>
        <dbReference type="ARBA" id="ARBA00022679"/>
    </source>
</evidence>
<evidence type="ECO:0000256" key="3">
    <source>
        <dbReference type="ARBA" id="ARBA00022676"/>
    </source>
</evidence>
<evidence type="ECO:0000313" key="6">
    <source>
        <dbReference type="EMBL" id="PHU34370.1"/>
    </source>
</evidence>
<dbReference type="Pfam" id="PF00535">
    <property type="entry name" value="Glycos_transf_2"/>
    <property type="match status" value="1"/>
</dbReference>
<comment type="similarity">
    <text evidence="2">Belongs to the glycosyltransferase 2 family.</text>
</comment>
<protein>
    <submittedName>
        <fullName evidence="6">Glycosyl transferase family 2</fullName>
    </submittedName>
</protein>
<proteinExistence type="inferred from homology"/>
<dbReference type="PANTHER" id="PTHR43179">
    <property type="entry name" value="RHAMNOSYLTRANSFERASE WBBL"/>
    <property type="match status" value="1"/>
</dbReference>
<feature type="domain" description="Glycosyltransferase 2-like" evidence="5">
    <location>
        <begin position="31"/>
        <end position="97"/>
    </location>
</feature>
<organism evidence="6 7">
    <name type="scientific">Pseudobutyrivibrio ruminis</name>
    <dbReference type="NCBI Taxonomy" id="46206"/>
    <lineage>
        <taxon>Bacteria</taxon>
        <taxon>Bacillati</taxon>
        <taxon>Bacillota</taxon>
        <taxon>Clostridia</taxon>
        <taxon>Lachnospirales</taxon>
        <taxon>Lachnospiraceae</taxon>
        <taxon>Pseudobutyrivibrio</taxon>
    </lineage>
</organism>
<gene>
    <name evidence="6" type="ORF">CSX01_10265</name>
</gene>